<evidence type="ECO:0000313" key="11">
    <source>
        <dbReference type="Proteomes" id="UP000218231"/>
    </source>
</evidence>
<dbReference type="Proteomes" id="UP000218231">
    <property type="component" value="Unassembled WGS sequence"/>
</dbReference>
<dbReference type="GO" id="GO:0005886">
    <property type="term" value="C:plasma membrane"/>
    <property type="evidence" value="ECO:0007669"/>
    <property type="project" value="TreeGrafter"/>
</dbReference>
<gene>
    <name evidence="10" type="ORF">WR25_07772</name>
</gene>
<evidence type="ECO:0000256" key="4">
    <source>
        <dbReference type="ARBA" id="ARBA00023040"/>
    </source>
</evidence>
<evidence type="ECO:0000256" key="3">
    <source>
        <dbReference type="ARBA" id="ARBA00022989"/>
    </source>
</evidence>
<name>A0A2A2KS24_9BILA</name>
<reference evidence="10 11" key="1">
    <citation type="journal article" date="2017" name="Curr. Biol.">
        <title>Genome architecture and evolution of a unichromosomal asexual nematode.</title>
        <authorList>
            <person name="Fradin H."/>
            <person name="Zegar C."/>
            <person name="Gutwein M."/>
            <person name="Lucas J."/>
            <person name="Kovtun M."/>
            <person name="Corcoran D."/>
            <person name="Baugh L.R."/>
            <person name="Kiontke K."/>
            <person name="Gunsalus K."/>
            <person name="Fitch D.H."/>
            <person name="Piano F."/>
        </authorList>
    </citation>
    <scope>NUCLEOTIDE SEQUENCE [LARGE SCALE GENOMIC DNA]</scope>
    <source>
        <strain evidence="10">PF1309</strain>
    </source>
</reference>
<evidence type="ECO:0000256" key="6">
    <source>
        <dbReference type="ARBA" id="ARBA00023170"/>
    </source>
</evidence>
<evidence type="ECO:0000256" key="8">
    <source>
        <dbReference type="SAM" id="Phobius"/>
    </source>
</evidence>
<dbReference type="SUPFAM" id="SSF81321">
    <property type="entry name" value="Family A G protein-coupled receptor-like"/>
    <property type="match status" value="1"/>
</dbReference>
<dbReference type="PANTHER" id="PTHR24243:SF230">
    <property type="entry name" value="G-PROTEIN COUPLED RECEPTORS FAMILY 1 PROFILE DOMAIN-CONTAINING PROTEIN"/>
    <property type="match status" value="1"/>
</dbReference>
<evidence type="ECO:0000256" key="2">
    <source>
        <dbReference type="ARBA" id="ARBA00022692"/>
    </source>
</evidence>
<keyword evidence="6" id="KW-0675">Receptor</keyword>
<dbReference type="PROSITE" id="PS50262">
    <property type="entry name" value="G_PROTEIN_RECEP_F1_2"/>
    <property type="match status" value="1"/>
</dbReference>
<protein>
    <recommendedName>
        <fullName evidence="9">G-protein coupled receptors family 1 profile domain-containing protein</fullName>
    </recommendedName>
</protein>
<dbReference type="OrthoDB" id="9990906at2759"/>
<evidence type="ECO:0000313" key="10">
    <source>
        <dbReference type="EMBL" id="PAV76740.1"/>
    </source>
</evidence>
<dbReference type="InterPro" id="IPR017452">
    <property type="entry name" value="GPCR_Rhodpsn_7TM"/>
</dbReference>
<feature type="transmembrane region" description="Helical" evidence="8">
    <location>
        <begin position="223"/>
        <end position="243"/>
    </location>
</feature>
<feature type="transmembrane region" description="Helical" evidence="8">
    <location>
        <begin position="12"/>
        <end position="31"/>
    </location>
</feature>
<dbReference type="Gene3D" id="1.20.1070.10">
    <property type="entry name" value="Rhodopsin 7-helix transmembrane proteins"/>
    <property type="match status" value="1"/>
</dbReference>
<accession>A0A2A2KS24</accession>
<comment type="caution">
    <text evidence="10">The sequence shown here is derived from an EMBL/GenBank/DDBJ whole genome shotgun (WGS) entry which is preliminary data.</text>
</comment>
<feature type="transmembrane region" description="Helical" evidence="8">
    <location>
        <begin position="43"/>
        <end position="65"/>
    </location>
</feature>
<sequence>MLTTFIAHVSDFASVWLIVLVGFERLILLYRKSRSLTLERARAQTVALLLLAMLFNSWILFVAQVNESGICDIDLKYINLYNTMALLESAVCMALPSIAILICNCLVVYKLHQHLRKNPGSPSVSFNTGDTADIVLTTTNSNSHTLKSYTRASLGRLSSRFSMEIEKKPIKKKGLRYQDIQLTRSLLLVTWFFIILNLPNYIYRIITQVLEITPNDTLINLSLLSHVFLYTHHAFLFYLYIFYSPQMKRRLKPTALKLLECYCCKPAGDISTYIDT</sequence>
<keyword evidence="2 8" id="KW-0812">Transmembrane</keyword>
<keyword evidence="4" id="KW-0297">G-protein coupled receptor</keyword>
<organism evidence="10 11">
    <name type="scientific">Diploscapter pachys</name>
    <dbReference type="NCBI Taxonomy" id="2018661"/>
    <lineage>
        <taxon>Eukaryota</taxon>
        <taxon>Metazoa</taxon>
        <taxon>Ecdysozoa</taxon>
        <taxon>Nematoda</taxon>
        <taxon>Chromadorea</taxon>
        <taxon>Rhabditida</taxon>
        <taxon>Rhabditina</taxon>
        <taxon>Rhabditomorpha</taxon>
        <taxon>Rhabditoidea</taxon>
        <taxon>Rhabditidae</taxon>
        <taxon>Diploscapter</taxon>
    </lineage>
</organism>
<dbReference type="GO" id="GO:0004930">
    <property type="term" value="F:G protein-coupled receptor activity"/>
    <property type="evidence" value="ECO:0007669"/>
    <property type="project" value="UniProtKB-KW"/>
</dbReference>
<dbReference type="Pfam" id="PF00001">
    <property type="entry name" value="7tm_1"/>
    <property type="match status" value="1"/>
</dbReference>
<comment type="subcellular location">
    <subcellularLocation>
        <location evidence="1">Membrane</location>
        <topology evidence="1">Multi-pass membrane protein</topology>
    </subcellularLocation>
</comment>
<keyword evidence="5 8" id="KW-0472">Membrane</keyword>
<proteinExistence type="predicted"/>
<keyword evidence="7" id="KW-0807">Transducer</keyword>
<dbReference type="STRING" id="2018661.A0A2A2KS24"/>
<dbReference type="InterPro" id="IPR000276">
    <property type="entry name" value="GPCR_Rhodpsn"/>
</dbReference>
<keyword evidence="11" id="KW-1185">Reference proteome</keyword>
<dbReference type="EMBL" id="LIAE01007824">
    <property type="protein sequence ID" value="PAV76740.1"/>
    <property type="molecule type" value="Genomic_DNA"/>
</dbReference>
<dbReference type="PANTHER" id="PTHR24243">
    <property type="entry name" value="G-PROTEIN COUPLED RECEPTOR"/>
    <property type="match status" value="1"/>
</dbReference>
<feature type="domain" description="G-protein coupled receptors family 1 profile" evidence="9">
    <location>
        <begin position="1"/>
        <end position="240"/>
    </location>
</feature>
<keyword evidence="3 8" id="KW-1133">Transmembrane helix</keyword>
<dbReference type="AlphaFoldDB" id="A0A2A2KS24"/>
<evidence type="ECO:0000256" key="7">
    <source>
        <dbReference type="ARBA" id="ARBA00023224"/>
    </source>
</evidence>
<evidence type="ECO:0000256" key="5">
    <source>
        <dbReference type="ARBA" id="ARBA00023136"/>
    </source>
</evidence>
<evidence type="ECO:0000256" key="1">
    <source>
        <dbReference type="ARBA" id="ARBA00004141"/>
    </source>
</evidence>
<feature type="transmembrane region" description="Helical" evidence="8">
    <location>
        <begin position="85"/>
        <end position="109"/>
    </location>
</feature>
<feature type="transmembrane region" description="Helical" evidence="8">
    <location>
        <begin position="182"/>
        <end position="203"/>
    </location>
</feature>
<evidence type="ECO:0000259" key="9">
    <source>
        <dbReference type="PROSITE" id="PS50262"/>
    </source>
</evidence>